<dbReference type="SUPFAM" id="SSF103657">
    <property type="entry name" value="BAR/IMD domain-like"/>
    <property type="match status" value="1"/>
</dbReference>
<evidence type="ECO:0000313" key="2">
    <source>
        <dbReference type="Proteomes" id="UP000007305"/>
    </source>
</evidence>
<reference evidence="2" key="1">
    <citation type="journal article" date="2009" name="Science">
        <title>The B73 maize genome: complexity, diversity, and dynamics.</title>
        <authorList>
            <person name="Schnable P.S."/>
            <person name="Ware D."/>
            <person name="Fulton R.S."/>
            <person name="Stein J.C."/>
            <person name="Wei F."/>
            <person name="Pasternak S."/>
            <person name="Liang C."/>
            <person name="Zhang J."/>
            <person name="Fulton L."/>
            <person name="Graves T.A."/>
            <person name="Minx P."/>
            <person name="Reily A.D."/>
            <person name="Courtney L."/>
            <person name="Kruchowski S.S."/>
            <person name="Tomlinson C."/>
            <person name="Strong C."/>
            <person name="Delehaunty K."/>
            <person name="Fronick C."/>
            <person name="Courtney B."/>
            <person name="Rock S.M."/>
            <person name="Belter E."/>
            <person name="Du F."/>
            <person name="Kim K."/>
            <person name="Abbott R.M."/>
            <person name="Cotton M."/>
            <person name="Levy A."/>
            <person name="Marchetto P."/>
            <person name="Ochoa K."/>
            <person name="Jackson S.M."/>
            <person name="Gillam B."/>
            <person name="Chen W."/>
            <person name="Yan L."/>
            <person name="Higginbotham J."/>
            <person name="Cardenas M."/>
            <person name="Waligorski J."/>
            <person name="Applebaum E."/>
            <person name="Phelps L."/>
            <person name="Falcone J."/>
            <person name="Kanchi K."/>
            <person name="Thane T."/>
            <person name="Scimone A."/>
            <person name="Thane N."/>
            <person name="Henke J."/>
            <person name="Wang T."/>
            <person name="Ruppert J."/>
            <person name="Shah N."/>
            <person name="Rotter K."/>
            <person name="Hodges J."/>
            <person name="Ingenthron E."/>
            <person name="Cordes M."/>
            <person name="Kohlberg S."/>
            <person name="Sgro J."/>
            <person name="Delgado B."/>
            <person name="Mead K."/>
            <person name="Chinwalla A."/>
            <person name="Leonard S."/>
            <person name="Crouse K."/>
            <person name="Collura K."/>
            <person name="Kudrna D."/>
            <person name="Currie J."/>
            <person name="He R."/>
            <person name="Angelova A."/>
            <person name="Rajasekar S."/>
            <person name="Mueller T."/>
            <person name="Lomeli R."/>
            <person name="Scara G."/>
            <person name="Ko A."/>
            <person name="Delaney K."/>
            <person name="Wissotski M."/>
            <person name="Lopez G."/>
            <person name="Campos D."/>
            <person name="Braidotti M."/>
            <person name="Ashley E."/>
            <person name="Golser W."/>
            <person name="Kim H."/>
            <person name="Lee S."/>
            <person name="Lin J."/>
            <person name="Dujmic Z."/>
            <person name="Kim W."/>
            <person name="Talag J."/>
            <person name="Zuccolo A."/>
            <person name="Fan C."/>
            <person name="Sebastian A."/>
            <person name="Kramer M."/>
            <person name="Spiegel L."/>
            <person name="Nascimento L."/>
            <person name="Zutavern T."/>
            <person name="Miller B."/>
            <person name="Ambroise C."/>
            <person name="Muller S."/>
            <person name="Spooner W."/>
            <person name="Narechania A."/>
            <person name="Ren L."/>
            <person name="Wei S."/>
            <person name="Kumari S."/>
            <person name="Faga B."/>
            <person name="Levy M.J."/>
            <person name="McMahan L."/>
            <person name="Van Buren P."/>
            <person name="Vaughn M.W."/>
            <person name="Ying K."/>
            <person name="Yeh C.-T."/>
            <person name="Emrich S.J."/>
            <person name="Jia Y."/>
            <person name="Kalyanaraman A."/>
            <person name="Hsia A.-P."/>
            <person name="Barbazuk W.B."/>
            <person name="Baucom R.S."/>
            <person name="Brutnell T.P."/>
            <person name="Carpita N.C."/>
            <person name="Chaparro C."/>
            <person name="Chia J.-M."/>
            <person name="Deragon J.-M."/>
            <person name="Estill J.C."/>
            <person name="Fu Y."/>
            <person name="Jeddeloh J.A."/>
            <person name="Han Y."/>
            <person name="Lee H."/>
            <person name="Li P."/>
            <person name="Lisch D.R."/>
            <person name="Liu S."/>
            <person name="Liu Z."/>
            <person name="Nagel D.H."/>
            <person name="McCann M.C."/>
            <person name="SanMiguel P."/>
            <person name="Myers A.M."/>
            <person name="Nettleton D."/>
            <person name="Nguyen J."/>
            <person name="Penning B.W."/>
            <person name="Ponnala L."/>
            <person name="Schneider K.L."/>
            <person name="Schwartz D.C."/>
            <person name="Sharma A."/>
            <person name="Soderlund C."/>
            <person name="Springer N.M."/>
            <person name="Sun Q."/>
            <person name="Wang H."/>
            <person name="Waterman M."/>
            <person name="Westerman R."/>
            <person name="Wolfgruber T.K."/>
            <person name="Yang L."/>
            <person name="Yu Y."/>
            <person name="Zhang L."/>
            <person name="Zhou S."/>
            <person name="Zhu Q."/>
            <person name="Bennetzen J.L."/>
            <person name="Dawe R.K."/>
            <person name="Jiang J."/>
            <person name="Jiang N."/>
            <person name="Presting G.G."/>
            <person name="Wessler S.R."/>
            <person name="Aluru S."/>
            <person name="Martienssen R.A."/>
            <person name="Clifton S.W."/>
            <person name="McCombie W.R."/>
            <person name="Wing R.A."/>
            <person name="Wilson R.K."/>
        </authorList>
    </citation>
    <scope>NUCLEOTIDE SEQUENCE [LARGE SCALE GENOMIC DNA]</scope>
    <source>
        <strain evidence="2">cv. B73</strain>
    </source>
</reference>
<sequence>METPCFCWPVSLYFAQHLLPENAQDFQKDIVRAAEGLVSIGNKHIEVGTKFSEDCYRYGSENNASDEALRKAASLYGGALRNIEKEYEDFSRILSSQAGNIGVMGIGQCIFKGTVTSLPLMERVADWDGFE</sequence>
<organism evidence="1 2">
    <name type="scientific">Zea mays</name>
    <name type="common">Maize</name>
    <dbReference type="NCBI Taxonomy" id="4577"/>
    <lineage>
        <taxon>Eukaryota</taxon>
        <taxon>Viridiplantae</taxon>
        <taxon>Streptophyta</taxon>
        <taxon>Embryophyta</taxon>
        <taxon>Tracheophyta</taxon>
        <taxon>Spermatophyta</taxon>
        <taxon>Magnoliopsida</taxon>
        <taxon>Liliopsida</taxon>
        <taxon>Poales</taxon>
        <taxon>Poaceae</taxon>
        <taxon>PACMAD clade</taxon>
        <taxon>Panicoideae</taxon>
        <taxon>Andropogonodae</taxon>
        <taxon>Andropogoneae</taxon>
        <taxon>Tripsacinae</taxon>
        <taxon>Zea</taxon>
    </lineage>
</organism>
<dbReference type="Gramene" id="Zm00001eb286180_T001">
    <property type="protein sequence ID" value="Zm00001eb286180_P001"/>
    <property type="gene ID" value="Zm00001eb286180"/>
</dbReference>
<proteinExistence type="predicted"/>
<dbReference type="InParanoid" id="A0A804PZG1"/>
<dbReference type="InterPro" id="IPR027267">
    <property type="entry name" value="AH/BAR_dom_sf"/>
</dbReference>
<keyword evidence="2" id="KW-1185">Reference proteome</keyword>
<reference evidence="1" key="2">
    <citation type="submission" date="2019-07" db="EMBL/GenBank/DDBJ databases">
        <authorList>
            <person name="Seetharam A."/>
            <person name="Woodhouse M."/>
            <person name="Cannon E."/>
        </authorList>
    </citation>
    <scope>NUCLEOTIDE SEQUENCE [LARGE SCALE GENOMIC DNA]</scope>
    <source>
        <strain evidence="1">cv. B73</strain>
    </source>
</reference>
<accession>A0A804PZG1</accession>
<dbReference type="EnsemblPlants" id="Zm00001eb286180_T001">
    <property type="protein sequence ID" value="Zm00001eb286180_P001"/>
    <property type="gene ID" value="Zm00001eb286180"/>
</dbReference>
<protein>
    <submittedName>
        <fullName evidence="1">Uncharacterized protein</fullName>
    </submittedName>
</protein>
<dbReference type="AlphaFoldDB" id="A0A804PZG1"/>
<dbReference type="Proteomes" id="UP000007305">
    <property type="component" value="Chromosome 6"/>
</dbReference>
<reference evidence="1" key="3">
    <citation type="submission" date="2021-05" db="UniProtKB">
        <authorList>
            <consortium name="EnsemblPlants"/>
        </authorList>
    </citation>
    <scope>IDENTIFICATION</scope>
    <source>
        <strain evidence="1">cv. B73</strain>
    </source>
</reference>
<evidence type="ECO:0000313" key="1">
    <source>
        <dbReference type="EnsemblPlants" id="Zm00001eb286180_P001"/>
    </source>
</evidence>
<name>A0A804PZG1_MAIZE</name>